<dbReference type="RefSeq" id="WP_071469973.1">
    <property type="nucleotide sequence ID" value="NZ_QKZQ01000035.1"/>
</dbReference>
<dbReference type="OrthoDB" id="9884858at2"/>
<accession>A0A2W7PWG5</accession>
<dbReference type="EMBL" id="QKZQ01000035">
    <property type="protein sequence ID" value="PZX36247.1"/>
    <property type="molecule type" value="Genomic_DNA"/>
</dbReference>
<name>A0A2W7PWG5_9RHOB</name>
<evidence type="ECO:0000313" key="2">
    <source>
        <dbReference type="Proteomes" id="UP000249364"/>
    </source>
</evidence>
<comment type="caution">
    <text evidence="1">The sequence shown here is derived from an EMBL/GenBank/DDBJ whole genome shotgun (WGS) entry which is preliminary data.</text>
</comment>
<sequence>MSEYLSRQLETPTAQTMADLWVLHAQFDHLPRALREALQVAVRKTDVARFEDRRGAHMPTLDGAPTHRIADLLGAWDSRVADKGCPFPKPAATIYKMLDWLWPGTLIDTAGSAMIERETARVDTQPWSAETAPLARLLVGLDRWHALRRGDALVPGIDLVADLFLLQSLMHSVGGPLSWSLALAVESLDGAPAESAQASHQEVGPEKLLAALTTEVARTLKTLTSPDMPERLTTAMRTALPSDIPDSLIADIVAGAVLPRGTVFDRLGKSKRQGGREIATMSATGWLTSDSPKGPVRLAIPAEVMVRILDPQPSPPASAGQR</sequence>
<organism evidence="1 2">
    <name type="scientific">Roseinatronobacter thiooxidans</name>
    <dbReference type="NCBI Taxonomy" id="121821"/>
    <lineage>
        <taxon>Bacteria</taxon>
        <taxon>Pseudomonadati</taxon>
        <taxon>Pseudomonadota</taxon>
        <taxon>Alphaproteobacteria</taxon>
        <taxon>Rhodobacterales</taxon>
        <taxon>Paracoccaceae</taxon>
        <taxon>Roseinatronobacter</taxon>
    </lineage>
</organism>
<reference evidence="1 2" key="1">
    <citation type="submission" date="2018-06" db="EMBL/GenBank/DDBJ databases">
        <title>Genomic Encyclopedia of Archaeal and Bacterial Type Strains, Phase II (KMG-II): from individual species to whole genera.</title>
        <authorList>
            <person name="Goeker M."/>
        </authorList>
    </citation>
    <scope>NUCLEOTIDE SEQUENCE [LARGE SCALE GENOMIC DNA]</scope>
    <source>
        <strain evidence="1 2">DSM 13087</strain>
    </source>
</reference>
<keyword evidence="2" id="KW-1185">Reference proteome</keyword>
<protein>
    <submittedName>
        <fullName evidence="1">Uncharacterized protein</fullName>
    </submittedName>
</protein>
<gene>
    <name evidence="1" type="ORF">LY56_03505</name>
</gene>
<proteinExistence type="predicted"/>
<dbReference type="Proteomes" id="UP000249364">
    <property type="component" value="Unassembled WGS sequence"/>
</dbReference>
<evidence type="ECO:0000313" key="1">
    <source>
        <dbReference type="EMBL" id="PZX36247.1"/>
    </source>
</evidence>
<dbReference type="AlphaFoldDB" id="A0A2W7PWG5"/>